<reference evidence="1 2" key="1">
    <citation type="submission" date="2010-10" db="EMBL/GenBank/DDBJ databases">
        <authorList>
            <person name="Muzny D."/>
            <person name="Qin X."/>
            <person name="Deng J."/>
            <person name="Jiang H."/>
            <person name="Liu Y."/>
            <person name="Qu J."/>
            <person name="Song X.-Z."/>
            <person name="Zhang L."/>
            <person name="Thornton R."/>
            <person name="Coyle M."/>
            <person name="Francisco L."/>
            <person name="Jackson L."/>
            <person name="Javaid M."/>
            <person name="Korchina V."/>
            <person name="Kovar C."/>
            <person name="Mata R."/>
            <person name="Mathew T."/>
            <person name="Ngo R."/>
            <person name="Nguyen L."/>
            <person name="Nguyen N."/>
            <person name="Okwuonu G."/>
            <person name="Ongeri F."/>
            <person name="Pham C."/>
            <person name="Simmons D."/>
            <person name="Wilczek-Boney K."/>
            <person name="Hale W."/>
            <person name="Jakkamsetti A."/>
            <person name="Pham P."/>
            <person name="Ruth R."/>
            <person name="San Lucas F."/>
            <person name="Warren J."/>
            <person name="Zhang J."/>
            <person name="Zhao Z."/>
            <person name="Zhou C."/>
            <person name="Zhu D."/>
            <person name="Lee S."/>
            <person name="Bess C."/>
            <person name="Blankenburg K."/>
            <person name="Forbes L."/>
            <person name="Fu Q."/>
            <person name="Gubbala S."/>
            <person name="Hirani K."/>
            <person name="Jayaseelan J.C."/>
            <person name="Lara F."/>
            <person name="Munidasa M."/>
            <person name="Palculict T."/>
            <person name="Patil S."/>
            <person name="Pu L.-L."/>
            <person name="Saada N."/>
            <person name="Tang L."/>
            <person name="Weissenberger G."/>
            <person name="Zhu Y."/>
            <person name="Hemphill L."/>
            <person name="Shang Y."/>
            <person name="Youmans B."/>
            <person name="Ayvaz T."/>
            <person name="Ross M."/>
            <person name="Santibanez J."/>
            <person name="Aqrawi P."/>
            <person name="Gross S."/>
            <person name="Joshi V."/>
            <person name="Fowler G."/>
            <person name="Nazareth L."/>
            <person name="Reid J."/>
            <person name="Worley K."/>
            <person name="Petrosino J."/>
            <person name="Highlander S."/>
            <person name="Gibbs R."/>
        </authorList>
    </citation>
    <scope>NUCLEOTIDE SEQUENCE [LARGE SCALE GENOMIC DNA]</scope>
    <source>
        <strain evidence="1 2">ATCC 33574</strain>
    </source>
</reference>
<dbReference type="GeneID" id="93537548"/>
<evidence type="ECO:0000313" key="2">
    <source>
        <dbReference type="Proteomes" id="UP000003112"/>
    </source>
</evidence>
<dbReference type="Proteomes" id="UP000003112">
    <property type="component" value="Unassembled WGS sequence"/>
</dbReference>
<comment type="caution">
    <text evidence="1">The sequence shown here is derived from an EMBL/GenBank/DDBJ whole genome shotgun (WGS) entry which is preliminary data.</text>
</comment>
<protein>
    <submittedName>
        <fullName evidence="1">Uncharacterized protein</fullName>
    </submittedName>
</protein>
<feature type="non-terminal residue" evidence="1">
    <location>
        <position position="76"/>
    </location>
</feature>
<proteinExistence type="predicted"/>
<sequence>MSRKLRRIYHTPIFIVCKGTKNQALNQNKCHKLTLRYPKYDTKLQKRKIQTVLQKSPYKPPRFIFPFFLSCRHFRP</sequence>
<gene>
    <name evidence="1" type="ORF">HMPREF6485_2415</name>
</gene>
<dbReference type="EMBL" id="AEPD01000041">
    <property type="protein sequence ID" value="EFU29662.1"/>
    <property type="molecule type" value="Genomic_DNA"/>
</dbReference>
<organism evidence="1 2">
    <name type="scientific">Segatella buccae ATCC 33574</name>
    <dbReference type="NCBI Taxonomy" id="873513"/>
    <lineage>
        <taxon>Bacteria</taxon>
        <taxon>Pseudomonadati</taxon>
        <taxon>Bacteroidota</taxon>
        <taxon>Bacteroidia</taxon>
        <taxon>Bacteroidales</taxon>
        <taxon>Prevotellaceae</taxon>
        <taxon>Segatella</taxon>
    </lineage>
</organism>
<name>E6K9X9_9BACT</name>
<dbReference type="AlphaFoldDB" id="E6K9X9"/>
<accession>E6K9X9</accession>
<dbReference type="RefSeq" id="WP_004346550.1">
    <property type="nucleotide sequence ID" value="NZ_GL586311.1"/>
</dbReference>
<dbReference type="HOGENOM" id="CLU_2676969_0_0_10"/>
<evidence type="ECO:0000313" key="1">
    <source>
        <dbReference type="EMBL" id="EFU29662.1"/>
    </source>
</evidence>
<keyword evidence="2" id="KW-1185">Reference proteome</keyword>